<proteinExistence type="predicted"/>
<dbReference type="Pfam" id="PF00296">
    <property type="entry name" value="Bac_luciferase"/>
    <property type="match status" value="1"/>
</dbReference>
<organism evidence="3 4">
    <name type="scientific">Iamia majanohamensis</name>
    <dbReference type="NCBI Taxonomy" id="467976"/>
    <lineage>
        <taxon>Bacteria</taxon>
        <taxon>Bacillati</taxon>
        <taxon>Actinomycetota</taxon>
        <taxon>Acidimicrobiia</taxon>
        <taxon>Acidimicrobiales</taxon>
        <taxon>Iamiaceae</taxon>
        <taxon>Iamia</taxon>
    </lineage>
</organism>
<keyword evidence="4" id="KW-1185">Reference proteome</keyword>
<dbReference type="Proteomes" id="UP001216390">
    <property type="component" value="Chromosome"/>
</dbReference>
<dbReference type="InterPro" id="IPR036661">
    <property type="entry name" value="Luciferase-like_sf"/>
</dbReference>
<dbReference type="PANTHER" id="PTHR43244">
    <property type="match status" value="1"/>
</dbReference>
<gene>
    <name evidence="3" type="ORF">PO878_16090</name>
</gene>
<dbReference type="Gene3D" id="3.20.20.30">
    <property type="entry name" value="Luciferase-like domain"/>
    <property type="match status" value="1"/>
</dbReference>
<dbReference type="AlphaFoldDB" id="A0AAF0BSY2"/>
<protein>
    <submittedName>
        <fullName evidence="3">TIGR03619 family F420-dependent LLM class oxidoreductase</fullName>
        <ecNumber evidence="3">1.-.-.-</ecNumber>
    </submittedName>
</protein>
<dbReference type="EMBL" id="CP116942">
    <property type="protein sequence ID" value="WCO66022.1"/>
    <property type="molecule type" value="Genomic_DNA"/>
</dbReference>
<evidence type="ECO:0000256" key="1">
    <source>
        <dbReference type="ARBA" id="ARBA00023002"/>
    </source>
</evidence>
<evidence type="ECO:0000313" key="4">
    <source>
        <dbReference type="Proteomes" id="UP001216390"/>
    </source>
</evidence>
<evidence type="ECO:0000313" key="3">
    <source>
        <dbReference type="EMBL" id="WCO66022.1"/>
    </source>
</evidence>
<dbReference type="SUPFAM" id="SSF51679">
    <property type="entry name" value="Bacterial luciferase-like"/>
    <property type="match status" value="1"/>
</dbReference>
<dbReference type="PANTHER" id="PTHR43244:SF1">
    <property type="entry name" value="5,10-METHYLENETETRAHYDROMETHANOPTERIN REDUCTASE"/>
    <property type="match status" value="1"/>
</dbReference>
<dbReference type="NCBIfam" id="TIGR03619">
    <property type="entry name" value="F420_Rv2161c"/>
    <property type="match status" value="1"/>
</dbReference>
<name>A0AAF0BSY2_9ACTN</name>
<dbReference type="EC" id="1.-.-.-" evidence="3"/>
<dbReference type="InterPro" id="IPR011251">
    <property type="entry name" value="Luciferase-like_dom"/>
</dbReference>
<keyword evidence="1 3" id="KW-0560">Oxidoreductase</keyword>
<dbReference type="InterPro" id="IPR019921">
    <property type="entry name" value="Lucif-like_OxRdtase_Rv2161c"/>
</dbReference>
<dbReference type="InterPro" id="IPR050564">
    <property type="entry name" value="F420-G6PD/mer"/>
</dbReference>
<dbReference type="GO" id="GO:0016705">
    <property type="term" value="F:oxidoreductase activity, acting on paired donors, with incorporation or reduction of molecular oxygen"/>
    <property type="evidence" value="ECO:0007669"/>
    <property type="project" value="InterPro"/>
</dbReference>
<dbReference type="KEGG" id="ima:PO878_16090"/>
<accession>A0AAF0BSY2</accession>
<dbReference type="RefSeq" id="WP_272735548.1">
    <property type="nucleotide sequence ID" value="NZ_CP116942.1"/>
</dbReference>
<reference evidence="3" key="1">
    <citation type="submission" date="2023-01" db="EMBL/GenBank/DDBJ databases">
        <title>The diversity of Class Acidimicrobiia in South China Sea sediment environments and the proposal of Iamia marina sp. nov., a novel species of the genus Iamia.</title>
        <authorList>
            <person name="He Y."/>
            <person name="Tian X."/>
        </authorList>
    </citation>
    <scope>NUCLEOTIDE SEQUENCE</scope>
    <source>
        <strain evidence="3">DSM 19957</strain>
    </source>
</reference>
<feature type="domain" description="Luciferase-like" evidence="2">
    <location>
        <begin position="11"/>
        <end position="233"/>
    </location>
</feature>
<evidence type="ECO:0000259" key="2">
    <source>
        <dbReference type="Pfam" id="PF00296"/>
    </source>
</evidence>
<sequence>MKVRVGVGLGTHTLTNDAASFGPYVEAVEALGFDSLWLSERLTGDAPDPLVALALAAGRTSRLRLGTSVLVLPGRNPVVLAKELASLDRLSGGRLLPAVGLGAPAPVEHRAFGVARGERAAWFDEALPLLRRLWTEDDVHHDGDRFQVEGVTLRPRPVQDPLEVWLGGVAPSELRRCGRLGDGWLPSFCTVEDVRAGWEVVTAEAERHGRTIDPEHLGALVTYSHGPIPERVAALLAHRRPDLDPAEVVPTGLDALRARLEAFVEVGASKFVVLPLEEPASWGDELAALADVVRPLES</sequence>